<dbReference type="InterPro" id="IPR011697">
    <property type="entry name" value="Peptidase_C26"/>
</dbReference>
<dbReference type="Pfam" id="PF07722">
    <property type="entry name" value="Peptidase_C26"/>
    <property type="match status" value="1"/>
</dbReference>
<sequence length="65" mass="7043">MREHPGYTAVGWSDDGLLEAFEAPGARWRAGVQWHPEVGDDPRLFDAFVSACGTTVPRGGRSVAE</sequence>
<reference evidence="2" key="1">
    <citation type="journal article" date="2019" name="Int. J. Syst. Evol. Microbiol.">
        <title>The Global Catalogue of Microorganisms (GCM) 10K type strain sequencing project: providing services to taxonomists for standard genome sequencing and annotation.</title>
        <authorList>
            <consortium name="The Broad Institute Genomics Platform"/>
            <consortium name="The Broad Institute Genome Sequencing Center for Infectious Disease"/>
            <person name="Wu L."/>
            <person name="Ma J."/>
        </authorList>
    </citation>
    <scope>NUCLEOTIDE SEQUENCE [LARGE SCALE GENOMIC DNA]</scope>
    <source>
        <strain evidence="2">NBRC 108730</strain>
    </source>
</reference>
<organism evidence="1 2">
    <name type="scientific">Angustibacter aerolatus</name>
    <dbReference type="NCBI Taxonomy" id="1162965"/>
    <lineage>
        <taxon>Bacteria</taxon>
        <taxon>Bacillati</taxon>
        <taxon>Actinomycetota</taxon>
        <taxon>Actinomycetes</taxon>
        <taxon>Kineosporiales</taxon>
        <taxon>Kineosporiaceae</taxon>
    </lineage>
</organism>
<dbReference type="EMBL" id="BSUZ01000001">
    <property type="protein sequence ID" value="GMA88751.1"/>
    <property type="molecule type" value="Genomic_DNA"/>
</dbReference>
<comment type="caution">
    <text evidence="1">The sequence shown here is derived from an EMBL/GenBank/DDBJ whole genome shotgun (WGS) entry which is preliminary data.</text>
</comment>
<dbReference type="Proteomes" id="UP001157017">
    <property type="component" value="Unassembled WGS sequence"/>
</dbReference>
<proteinExistence type="predicted"/>
<evidence type="ECO:0000313" key="2">
    <source>
        <dbReference type="Proteomes" id="UP001157017"/>
    </source>
</evidence>
<evidence type="ECO:0008006" key="3">
    <source>
        <dbReference type="Google" id="ProtNLM"/>
    </source>
</evidence>
<protein>
    <recommendedName>
        <fullName evidence="3">Glutamine amidotransferase domain-containing protein</fullName>
    </recommendedName>
</protein>
<gene>
    <name evidence="1" type="ORF">GCM10025868_40010</name>
</gene>
<accession>A0ABQ6JKG2</accession>
<keyword evidence="2" id="KW-1185">Reference proteome</keyword>
<dbReference type="SUPFAM" id="SSF52317">
    <property type="entry name" value="Class I glutamine amidotransferase-like"/>
    <property type="match status" value="1"/>
</dbReference>
<dbReference type="InterPro" id="IPR029062">
    <property type="entry name" value="Class_I_gatase-like"/>
</dbReference>
<name>A0ABQ6JKG2_9ACTN</name>
<evidence type="ECO:0000313" key="1">
    <source>
        <dbReference type="EMBL" id="GMA88751.1"/>
    </source>
</evidence>
<dbReference type="Gene3D" id="3.40.50.880">
    <property type="match status" value="1"/>
</dbReference>